<feature type="domain" description="NPHP4 Ig-like" evidence="2">
    <location>
        <begin position="1001"/>
        <end position="1085"/>
    </location>
</feature>
<dbReference type="InterPro" id="IPR058687">
    <property type="entry name" value="Ig_NPHP4_1st"/>
</dbReference>
<dbReference type="PANTHER" id="PTHR31043:SF3">
    <property type="entry name" value="NEPHROCYSTIN-4"/>
    <property type="match status" value="1"/>
</dbReference>
<dbReference type="InterPro" id="IPR029775">
    <property type="entry name" value="NPHP4"/>
</dbReference>
<evidence type="ECO:0000259" key="4">
    <source>
        <dbReference type="Pfam" id="PF26187"/>
    </source>
</evidence>
<dbReference type="InterPro" id="IPR058765">
    <property type="entry name" value="NPHP4_C2-like"/>
</dbReference>
<dbReference type="PANTHER" id="PTHR31043">
    <property type="entry name" value="NEPHROCYSTIN-4"/>
    <property type="match status" value="1"/>
</dbReference>
<dbReference type="Proteomes" id="UP000187209">
    <property type="component" value="Unassembled WGS sequence"/>
</dbReference>
<protein>
    <submittedName>
        <fullName evidence="6">Uncharacterized protein</fullName>
    </submittedName>
</protein>
<feature type="domain" description="NPHP4 C2-like" evidence="3">
    <location>
        <begin position="616"/>
        <end position="668"/>
    </location>
</feature>
<reference evidence="6 7" key="1">
    <citation type="submission" date="2016-11" db="EMBL/GenBank/DDBJ databases">
        <title>The macronuclear genome of Stentor coeruleus: a giant cell with tiny introns.</title>
        <authorList>
            <person name="Slabodnick M."/>
            <person name="Ruby J.G."/>
            <person name="Reiff S.B."/>
            <person name="Swart E.C."/>
            <person name="Gosai S."/>
            <person name="Prabakaran S."/>
            <person name="Witkowska E."/>
            <person name="Larue G.E."/>
            <person name="Fisher S."/>
            <person name="Freeman R.M."/>
            <person name="Gunawardena J."/>
            <person name="Chu W."/>
            <person name="Stover N.A."/>
            <person name="Gregory B.D."/>
            <person name="Nowacki M."/>
            <person name="Derisi J."/>
            <person name="Roy S.W."/>
            <person name="Marshall W.F."/>
            <person name="Sood P."/>
        </authorList>
    </citation>
    <scope>NUCLEOTIDE SEQUENCE [LARGE SCALE GENOMIC DNA]</scope>
    <source>
        <strain evidence="6">WM001</strain>
    </source>
</reference>
<evidence type="ECO:0000313" key="6">
    <source>
        <dbReference type="EMBL" id="OMJ72743.1"/>
    </source>
</evidence>
<feature type="domain" description="NPHP4 Ig-like" evidence="5">
    <location>
        <begin position="788"/>
        <end position="875"/>
    </location>
</feature>
<dbReference type="GO" id="GO:0097730">
    <property type="term" value="C:non-motile cilium"/>
    <property type="evidence" value="ECO:0007669"/>
    <property type="project" value="InterPro"/>
</dbReference>
<keyword evidence="1" id="KW-0175">Coiled coil</keyword>
<comment type="caution">
    <text evidence="6">The sequence shown here is derived from an EMBL/GenBank/DDBJ whole genome shotgun (WGS) entry which is preliminary data.</text>
</comment>
<gene>
    <name evidence="6" type="ORF">SteCoe_28750</name>
</gene>
<name>A0A1R2B7G6_9CILI</name>
<dbReference type="GO" id="GO:0090090">
    <property type="term" value="P:negative regulation of canonical Wnt signaling pathway"/>
    <property type="evidence" value="ECO:0007669"/>
    <property type="project" value="InterPro"/>
</dbReference>
<evidence type="ECO:0000313" key="7">
    <source>
        <dbReference type="Proteomes" id="UP000187209"/>
    </source>
</evidence>
<dbReference type="AlphaFoldDB" id="A0A1R2B7G6"/>
<evidence type="ECO:0000259" key="5">
    <source>
        <dbReference type="Pfam" id="PF26190"/>
    </source>
</evidence>
<dbReference type="EMBL" id="MPUH01000877">
    <property type="protein sequence ID" value="OMJ72743.1"/>
    <property type="molecule type" value="Genomic_DNA"/>
</dbReference>
<feature type="coiled-coil region" evidence="1">
    <location>
        <begin position="390"/>
        <end position="417"/>
    </location>
</feature>
<organism evidence="6 7">
    <name type="scientific">Stentor coeruleus</name>
    <dbReference type="NCBI Taxonomy" id="5963"/>
    <lineage>
        <taxon>Eukaryota</taxon>
        <taxon>Sar</taxon>
        <taxon>Alveolata</taxon>
        <taxon>Ciliophora</taxon>
        <taxon>Postciliodesmatophora</taxon>
        <taxon>Heterotrichea</taxon>
        <taxon>Heterotrichida</taxon>
        <taxon>Stentoridae</taxon>
        <taxon>Stentor</taxon>
    </lineage>
</organism>
<feature type="domain" description="NPHP4 Ig-like" evidence="4">
    <location>
        <begin position="1093"/>
        <end position="1175"/>
    </location>
</feature>
<evidence type="ECO:0000259" key="2">
    <source>
        <dbReference type="Pfam" id="PF26015"/>
    </source>
</evidence>
<dbReference type="OrthoDB" id="313446at2759"/>
<dbReference type="Pfam" id="PF26015">
    <property type="entry name" value="Ig_NPH4_3rd"/>
    <property type="match status" value="1"/>
</dbReference>
<proteinExistence type="predicted"/>
<dbReference type="Pfam" id="PF26187">
    <property type="entry name" value="Ig_NPHP4_4th"/>
    <property type="match status" value="1"/>
</dbReference>
<evidence type="ECO:0000256" key="1">
    <source>
        <dbReference type="SAM" id="Coils"/>
    </source>
</evidence>
<accession>A0A1R2B7G6</accession>
<dbReference type="InterPro" id="IPR058685">
    <property type="entry name" value="Ig_NPHP4_4th"/>
</dbReference>
<dbReference type="InterPro" id="IPR058686">
    <property type="entry name" value="Ig_NPHP4_3rd"/>
</dbReference>
<keyword evidence="7" id="KW-1185">Reference proteome</keyword>
<dbReference type="GO" id="GO:0005856">
    <property type="term" value="C:cytoskeleton"/>
    <property type="evidence" value="ECO:0007669"/>
    <property type="project" value="InterPro"/>
</dbReference>
<dbReference type="Pfam" id="PF26190">
    <property type="entry name" value="Ig_NPHP4_1st"/>
    <property type="match status" value="1"/>
</dbReference>
<sequence>MGENLILEWSRDVNLHDSIPVPDSVKQTPQSIPYILKIEGIEGGQEVNLNEMLFSLTFFHVASSSFFGRTFNFSEDLTVFYHSRVADEQALGICEIIHIDRVNFSEKKLLGWCKLFCFTERGSENSPINSGSSRVLLHSQVSSLISGFSLRYSVRVYDELREIFTILPPDTFCGSHETIPGVRGRKIAENSRITMEKKANMTIQDIVVNPGYEIEQKVLVFAEKYQREKFLTQTDNRRAKVQERRILVGTHNTWTYTGNNGPDSSAVLRLEDTRLVSPSIISIKDTVDDPMVGIVFELQYMILIPKKIGESDELITINIGWAPHVGDKDGRFAVSMISGPGRSISGKMLWDISIDIEIEFDINLTGFAPRIERTVIENNPDMSNVLRENDRKAAEERRRMQDEMRRLQDELERERRKPPQQIVKEQIIPIPPPPVVIESPKKVMAEIASQTLNFTESEPLKANFTNPPDYSYLDAAVPLATTDNFDKAATQPLPKHISRADKARLVKSGMRGLLEYDASNAMYSPRLDIEAQDPLKGANFIIQFLAYRQYNNKKRLPENVCFGLRFYNFSNVITEAAHIRMEQMGIPWIIEKLNGPSSEMIVKFEIEACEWDIVDFAKYLMRKTLLVEIWDLASHMILGFCKIPLIEMLRQGRPSVVVTKEYPVCDEFNGDHFGSLQILLRNVGVQSAIRMQPSQNPLKITGGQAKHKYRARAKQLVVTQNEPPVPIGNDENRKRLRVLEYKKSMKKPGDETWEQEKELNEIIMIRENRKPLVIKQALREYLSNAQKLYVRPGQVLAFEFILHNPHDFEECFTMDISDEDLKVIVSPMEWQWWVSNKNFDRPIDYDILSEEFSIVLRPGETCPIIFKYFSWTPTSKVISTWVNQSKGSPLCALELEIVPEACPVDYVFHFYECENRNVKLRLPPLYLYDCPSKPIIQCSSPKTVVQWEGDNEISIEIKVPPAPDTLTFNIIAYESPYCEEVKANWEIKLHSLVGMDISVNMGQNTMVRVTCPGDEARTVSLFSSNDLMVTFPPPHNKPFTLMPRTVNNLPVMVRSDTPIAQNVRVHCVDVFHKQLVHAWVLKIQTTGTNITQSFELKCPMNCLTEKRVPFVNRSQSWANFHFRSSNTRILEVKENKFALEAGARGFIAIVITPPPVPAVAEVSVFANDSEENIFECLMFKLDFMP</sequence>
<dbReference type="Pfam" id="PF26186">
    <property type="entry name" value="NPHP4_C2_3rd"/>
    <property type="match status" value="1"/>
</dbReference>
<evidence type="ECO:0000259" key="3">
    <source>
        <dbReference type="Pfam" id="PF26186"/>
    </source>
</evidence>